<accession>A0A6V8SIM0</accession>
<reference evidence="2 3" key="1">
    <citation type="submission" date="2020-07" db="EMBL/GenBank/DDBJ databases">
        <title>A new beta-1,3-glucan-decomposing anaerobic bacterium isolated from anoxic soil subjected to biological soil disinfestation.</title>
        <authorList>
            <person name="Ueki A."/>
            <person name="Tonouchi A."/>
        </authorList>
    </citation>
    <scope>NUCLEOTIDE SEQUENCE [LARGE SCALE GENOMIC DNA]</scope>
    <source>
        <strain evidence="2 3">TW1</strain>
    </source>
</reference>
<keyword evidence="1" id="KW-0812">Transmembrane</keyword>
<dbReference type="AlphaFoldDB" id="A0A6V8SIM0"/>
<comment type="caution">
    <text evidence="2">The sequence shown here is derived from an EMBL/GenBank/DDBJ whole genome shotgun (WGS) entry which is preliminary data.</text>
</comment>
<gene>
    <name evidence="2" type="ORF">bsdtw1_01052</name>
</gene>
<dbReference type="Proteomes" id="UP000580568">
    <property type="component" value="Unassembled WGS sequence"/>
</dbReference>
<keyword evidence="1" id="KW-0472">Membrane</keyword>
<feature type="transmembrane region" description="Helical" evidence="1">
    <location>
        <begin position="132"/>
        <end position="158"/>
    </location>
</feature>
<evidence type="ECO:0000256" key="1">
    <source>
        <dbReference type="SAM" id="Phobius"/>
    </source>
</evidence>
<sequence length="165" mass="18617">MKASHIAKGGLFVALSIIFLYLSGILPTNKLAFITLASIIIPISITATSISSSVLVYIASSILALLLVNKAIAFAYIIFFGSYGFIKYFVERINIIVVEYILKILFFSLCFFVIYTFYNVLLLTNISNKFPLWQLILGSEAVFIVYDYALTVGISYYIRRFNKKL</sequence>
<keyword evidence="1" id="KW-1133">Transmembrane helix</keyword>
<feature type="transmembrane region" description="Helical" evidence="1">
    <location>
        <begin position="100"/>
        <end position="120"/>
    </location>
</feature>
<evidence type="ECO:0000313" key="3">
    <source>
        <dbReference type="Proteomes" id="UP000580568"/>
    </source>
</evidence>
<evidence type="ECO:0000313" key="2">
    <source>
        <dbReference type="EMBL" id="GFP74988.1"/>
    </source>
</evidence>
<proteinExistence type="predicted"/>
<name>A0A6V8SIM0_9CLOT</name>
<feature type="transmembrane region" description="Helical" evidence="1">
    <location>
        <begin position="31"/>
        <end position="50"/>
    </location>
</feature>
<feature type="transmembrane region" description="Helical" evidence="1">
    <location>
        <begin position="56"/>
        <end position="79"/>
    </location>
</feature>
<feature type="transmembrane region" description="Helical" evidence="1">
    <location>
        <begin position="6"/>
        <end position="24"/>
    </location>
</feature>
<organism evidence="2 3">
    <name type="scientific">Clostridium fungisolvens</name>
    <dbReference type="NCBI Taxonomy" id="1604897"/>
    <lineage>
        <taxon>Bacteria</taxon>
        <taxon>Bacillati</taxon>
        <taxon>Bacillota</taxon>
        <taxon>Clostridia</taxon>
        <taxon>Eubacteriales</taxon>
        <taxon>Clostridiaceae</taxon>
        <taxon>Clostridium</taxon>
    </lineage>
</organism>
<protein>
    <submittedName>
        <fullName evidence="2">Uncharacterized protein</fullName>
    </submittedName>
</protein>
<dbReference type="EMBL" id="BLZR01000001">
    <property type="protein sequence ID" value="GFP74988.1"/>
    <property type="molecule type" value="Genomic_DNA"/>
</dbReference>
<keyword evidence="3" id="KW-1185">Reference proteome</keyword>